<gene>
    <name evidence="4" type="ORF">LVIROSA_LOCUS17197</name>
</gene>
<dbReference type="Pfam" id="PF00197">
    <property type="entry name" value="Kunitz_legume"/>
    <property type="match status" value="2"/>
</dbReference>
<reference evidence="4 5" key="1">
    <citation type="submission" date="2022-01" db="EMBL/GenBank/DDBJ databases">
        <authorList>
            <person name="Xiong W."/>
            <person name="Schranz E."/>
        </authorList>
    </citation>
    <scope>NUCLEOTIDE SEQUENCE [LARGE SCALE GENOMIC DNA]</scope>
</reference>
<evidence type="ECO:0000313" key="4">
    <source>
        <dbReference type="EMBL" id="CAH1430421.1"/>
    </source>
</evidence>
<dbReference type="InterPro" id="IPR002160">
    <property type="entry name" value="Prot_inh_Kunz-lg"/>
</dbReference>
<protein>
    <submittedName>
        <fullName evidence="4">Uncharacterized protein</fullName>
    </submittedName>
</protein>
<organism evidence="4 5">
    <name type="scientific">Lactuca virosa</name>
    <dbReference type="NCBI Taxonomy" id="75947"/>
    <lineage>
        <taxon>Eukaryota</taxon>
        <taxon>Viridiplantae</taxon>
        <taxon>Streptophyta</taxon>
        <taxon>Embryophyta</taxon>
        <taxon>Tracheophyta</taxon>
        <taxon>Spermatophyta</taxon>
        <taxon>Magnoliopsida</taxon>
        <taxon>eudicotyledons</taxon>
        <taxon>Gunneridae</taxon>
        <taxon>Pentapetalae</taxon>
        <taxon>asterids</taxon>
        <taxon>campanulids</taxon>
        <taxon>Asterales</taxon>
        <taxon>Asteraceae</taxon>
        <taxon>Cichorioideae</taxon>
        <taxon>Cichorieae</taxon>
        <taxon>Lactucinae</taxon>
        <taxon>Lactuca</taxon>
    </lineage>
</organism>
<evidence type="ECO:0000313" key="5">
    <source>
        <dbReference type="Proteomes" id="UP001157418"/>
    </source>
</evidence>
<dbReference type="PRINTS" id="PR00291">
    <property type="entry name" value="KUNITZINHBTR"/>
</dbReference>
<dbReference type="PANTHER" id="PTHR33107">
    <property type="entry name" value="KUNITZ TRYPSIN INHIBITOR 2"/>
    <property type="match status" value="1"/>
</dbReference>
<dbReference type="EMBL" id="CAKMRJ010003334">
    <property type="protein sequence ID" value="CAH1430421.1"/>
    <property type="molecule type" value="Genomic_DNA"/>
</dbReference>
<keyword evidence="5" id="KW-1185">Reference proteome</keyword>
<evidence type="ECO:0000256" key="2">
    <source>
        <dbReference type="SAM" id="MobiDB-lite"/>
    </source>
</evidence>
<dbReference type="SMART" id="SM00452">
    <property type="entry name" value="STI"/>
    <property type="match status" value="1"/>
</dbReference>
<evidence type="ECO:0000256" key="3">
    <source>
        <dbReference type="SAM" id="SignalP"/>
    </source>
</evidence>
<keyword evidence="3" id="KW-0732">Signal</keyword>
<dbReference type="SUPFAM" id="SSF50386">
    <property type="entry name" value="STI-like"/>
    <property type="match status" value="2"/>
</dbReference>
<accession>A0AAU9MY89</accession>
<comment type="caution">
    <text evidence="4">The sequence shown here is derived from an EMBL/GenBank/DDBJ whole genome shotgun (WGS) entry which is preliminary data.</text>
</comment>
<name>A0AAU9MY89_9ASTR</name>
<evidence type="ECO:0000256" key="1">
    <source>
        <dbReference type="ARBA" id="ARBA00005440"/>
    </source>
</evidence>
<dbReference type="PANTHER" id="PTHR33107:SF37">
    <property type="entry name" value="PROTEINASE INHIBITOR I3"/>
    <property type="match status" value="1"/>
</dbReference>
<dbReference type="CDD" id="cd00178">
    <property type="entry name" value="beta-trefoil_STI"/>
    <property type="match status" value="1"/>
</dbReference>
<feature type="compositionally biased region" description="Acidic residues" evidence="2">
    <location>
        <begin position="157"/>
        <end position="166"/>
    </location>
</feature>
<dbReference type="Gene3D" id="2.80.10.50">
    <property type="match status" value="2"/>
</dbReference>
<feature type="chain" id="PRO_5043874416" evidence="3">
    <location>
        <begin position="23"/>
        <end position="281"/>
    </location>
</feature>
<dbReference type="AlphaFoldDB" id="A0AAU9MY89"/>
<dbReference type="Proteomes" id="UP001157418">
    <property type="component" value="Unassembled WGS sequence"/>
</dbReference>
<dbReference type="InterPro" id="IPR011065">
    <property type="entry name" value="Kunitz_inhibitor_STI-like_sf"/>
</dbReference>
<proteinExistence type="inferred from homology"/>
<feature type="signal peptide" evidence="3">
    <location>
        <begin position="1"/>
        <end position="22"/>
    </location>
</feature>
<feature type="region of interest" description="Disordered" evidence="2">
    <location>
        <begin position="131"/>
        <end position="174"/>
    </location>
</feature>
<sequence>MPFLVFNLFIFTTTLLLLSASSDVIYDSAGTELLRGNPYYILPLLRRSGGGLTLSRNTKDTCPLNVTQESFEVNNGGPFTFSPIVHDEEIIPVAYPISISAYVVNPCHGSNIWKVTTSTAAVAKNDEDEPLTTNKAKKKKDDDDDKKKKKKKKKKDDDDDDDEKKDDDDKGVVPVQIVTTGGEFNTPESCFQIVEGDIMEGLQSYQIQHCPFKCGSPGTDNTCYNVGVIRDADGINGYVGRTDAIFPVVFKSYDGTFSQPTSISPISSFVSTFSKSENEVE</sequence>
<dbReference type="GO" id="GO:0004866">
    <property type="term" value="F:endopeptidase inhibitor activity"/>
    <property type="evidence" value="ECO:0007669"/>
    <property type="project" value="InterPro"/>
</dbReference>
<comment type="similarity">
    <text evidence="1">Belongs to the protease inhibitor I3 (leguminous Kunitz-type inhibitor) family.</text>
</comment>
<dbReference type="InterPro" id="IPR056368">
    <property type="entry name" value="KTI1"/>
</dbReference>